<organism evidence="1 2">
    <name type="scientific">Octopus vulgaris</name>
    <name type="common">Common octopus</name>
    <dbReference type="NCBI Taxonomy" id="6645"/>
    <lineage>
        <taxon>Eukaryota</taxon>
        <taxon>Metazoa</taxon>
        <taxon>Spiralia</taxon>
        <taxon>Lophotrochozoa</taxon>
        <taxon>Mollusca</taxon>
        <taxon>Cephalopoda</taxon>
        <taxon>Coleoidea</taxon>
        <taxon>Octopodiformes</taxon>
        <taxon>Octopoda</taxon>
        <taxon>Incirrata</taxon>
        <taxon>Octopodidae</taxon>
        <taxon>Octopus</taxon>
    </lineage>
</organism>
<keyword evidence="2" id="KW-1185">Reference proteome</keyword>
<protein>
    <submittedName>
        <fullName evidence="1">Uncharacterized protein</fullName>
    </submittedName>
</protein>
<dbReference type="AlphaFoldDB" id="A0AA36ANA4"/>
<evidence type="ECO:0000313" key="2">
    <source>
        <dbReference type="Proteomes" id="UP001162480"/>
    </source>
</evidence>
<gene>
    <name evidence="1" type="ORF">OCTVUL_1B026044</name>
</gene>
<reference evidence="1" key="1">
    <citation type="submission" date="2023-08" db="EMBL/GenBank/DDBJ databases">
        <authorList>
            <person name="Alioto T."/>
            <person name="Alioto T."/>
            <person name="Gomez Garrido J."/>
        </authorList>
    </citation>
    <scope>NUCLEOTIDE SEQUENCE</scope>
</reference>
<evidence type="ECO:0000313" key="1">
    <source>
        <dbReference type="EMBL" id="CAI9717722.1"/>
    </source>
</evidence>
<sequence length="79" mass="9348">MANTTMNHRESFLCDYLKYKPNVPFCDLTNPLSLLLWVHIKPFALIHSISYQLEEQEHNFCERNSREVEADHQQIQAVT</sequence>
<dbReference type="Proteomes" id="UP001162480">
    <property type="component" value="Chromosome 2"/>
</dbReference>
<accession>A0AA36ANA4</accession>
<dbReference type="EMBL" id="OX597815">
    <property type="protein sequence ID" value="CAI9717722.1"/>
    <property type="molecule type" value="Genomic_DNA"/>
</dbReference>
<proteinExistence type="predicted"/>
<name>A0AA36ANA4_OCTVU</name>